<dbReference type="InterPro" id="IPR052710">
    <property type="entry name" value="CAAX_protease"/>
</dbReference>
<feature type="transmembrane region" description="Helical" evidence="1">
    <location>
        <begin position="12"/>
        <end position="31"/>
    </location>
</feature>
<dbReference type="Proteomes" id="UP000641454">
    <property type="component" value="Unassembled WGS sequence"/>
</dbReference>
<dbReference type="GO" id="GO:0008237">
    <property type="term" value="F:metallopeptidase activity"/>
    <property type="evidence" value="ECO:0007669"/>
    <property type="project" value="UniProtKB-KW"/>
</dbReference>
<sequence length="229" mass="26475">MNNYPQSTKKSTLISGIVSLLLILFAGTFLLPKLQDIGIPYETVLYISRFFIWFCLAILFLFSFYIEKQPFLLYKEQVYPLSYYFKSVVKTMLILIAALFFVSLLIKAIGYPVESEKMNQIMKIFKNNIPLIAFTCVTAGITEELLFRGYLTPRLEILLKNKYGAIVLSSILFGLLHYSYGTLIQMIGPFTIGLVFALHYNKYQNIKIVIICHFLWDFMVLLIKNGQLH</sequence>
<feature type="transmembrane region" description="Helical" evidence="1">
    <location>
        <begin position="87"/>
        <end position="109"/>
    </location>
</feature>
<feature type="transmembrane region" description="Helical" evidence="1">
    <location>
        <begin position="163"/>
        <end position="183"/>
    </location>
</feature>
<keyword evidence="4" id="KW-1185">Reference proteome</keyword>
<feature type="domain" description="CAAX prenyl protease 2/Lysostaphin resistance protein A-like" evidence="2">
    <location>
        <begin position="128"/>
        <end position="219"/>
    </location>
</feature>
<evidence type="ECO:0000259" key="2">
    <source>
        <dbReference type="Pfam" id="PF02517"/>
    </source>
</evidence>
<keyword evidence="1" id="KW-0472">Membrane</keyword>
<organism evidence="3 4">
    <name type="scientific">Flavobacterium muglaense</name>
    <dbReference type="NCBI Taxonomy" id="2764716"/>
    <lineage>
        <taxon>Bacteria</taxon>
        <taxon>Pseudomonadati</taxon>
        <taxon>Bacteroidota</taxon>
        <taxon>Flavobacteriia</taxon>
        <taxon>Flavobacteriales</taxon>
        <taxon>Flavobacteriaceae</taxon>
        <taxon>Flavobacterium</taxon>
    </lineage>
</organism>
<dbReference type="GO" id="GO:0004175">
    <property type="term" value="F:endopeptidase activity"/>
    <property type="evidence" value="ECO:0007669"/>
    <property type="project" value="UniProtKB-ARBA"/>
</dbReference>
<dbReference type="Pfam" id="PF02517">
    <property type="entry name" value="Rce1-like"/>
    <property type="match status" value="1"/>
</dbReference>
<gene>
    <name evidence="3" type="ORF">H8R25_00080</name>
</gene>
<feature type="transmembrane region" description="Helical" evidence="1">
    <location>
        <begin position="43"/>
        <end position="66"/>
    </location>
</feature>
<keyword evidence="1" id="KW-1133">Transmembrane helix</keyword>
<dbReference type="RefSeq" id="WP_187016545.1">
    <property type="nucleotide sequence ID" value="NZ_JACRUK010000001.1"/>
</dbReference>
<comment type="caution">
    <text evidence="3">The sequence shown here is derived from an EMBL/GenBank/DDBJ whole genome shotgun (WGS) entry which is preliminary data.</text>
</comment>
<proteinExistence type="predicted"/>
<evidence type="ECO:0000256" key="1">
    <source>
        <dbReference type="SAM" id="Phobius"/>
    </source>
</evidence>
<evidence type="ECO:0000313" key="4">
    <source>
        <dbReference type="Proteomes" id="UP000641454"/>
    </source>
</evidence>
<dbReference type="AlphaFoldDB" id="A0A923MW19"/>
<dbReference type="GO" id="GO:0080120">
    <property type="term" value="P:CAAX-box protein maturation"/>
    <property type="evidence" value="ECO:0007669"/>
    <property type="project" value="UniProtKB-ARBA"/>
</dbReference>
<dbReference type="PANTHER" id="PTHR36435:SF1">
    <property type="entry name" value="CAAX AMINO TERMINAL PROTEASE FAMILY PROTEIN"/>
    <property type="match status" value="1"/>
</dbReference>
<evidence type="ECO:0000313" key="3">
    <source>
        <dbReference type="EMBL" id="MBC5842841.1"/>
    </source>
</evidence>
<protein>
    <submittedName>
        <fullName evidence="3">CPBP family intramembrane metalloprotease</fullName>
    </submittedName>
</protein>
<name>A0A923MW19_9FLAO</name>
<reference evidence="3 4" key="1">
    <citation type="submission" date="2020-08" db="EMBL/GenBank/DDBJ databases">
        <title>Description of novel Flavobacterium F-392 isolate.</title>
        <authorList>
            <person name="Saticioglu I.B."/>
            <person name="Duman M."/>
            <person name="Altun S."/>
        </authorList>
    </citation>
    <scope>NUCLEOTIDE SEQUENCE [LARGE SCALE GENOMIC DNA]</scope>
    <source>
        <strain evidence="3 4">F-392</strain>
    </source>
</reference>
<feature type="transmembrane region" description="Helical" evidence="1">
    <location>
        <begin position="203"/>
        <end position="223"/>
    </location>
</feature>
<dbReference type="InterPro" id="IPR003675">
    <property type="entry name" value="Rce1/LyrA-like_dom"/>
</dbReference>
<accession>A0A923MW19</accession>
<dbReference type="EMBL" id="JACRUL010000001">
    <property type="protein sequence ID" value="MBC5842841.1"/>
    <property type="molecule type" value="Genomic_DNA"/>
</dbReference>
<keyword evidence="3" id="KW-0645">Protease</keyword>
<keyword evidence="3" id="KW-0378">Hydrolase</keyword>
<dbReference type="PANTHER" id="PTHR36435">
    <property type="entry name" value="SLR1288 PROTEIN"/>
    <property type="match status" value="1"/>
</dbReference>
<keyword evidence="3" id="KW-0482">Metalloprotease</keyword>
<feature type="transmembrane region" description="Helical" evidence="1">
    <location>
        <begin position="129"/>
        <end position="151"/>
    </location>
</feature>
<keyword evidence="1" id="KW-0812">Transmembrane</keyword>